<evidence type="ECO:0000313" key="3">
    <source>
        <dbReference type="EMBL" id="PZX16879.1"/>
    </source>
</evidence>
<dbReference type="EMBL" id="QKZK01000011">
    <property type="protein sequence ID" value="PZX16879.1"/>
    <property type="molecule type" value="Genomic_DNA"/>
</dbReference>
<keyword evidence="2" id="KW-0472">Membrane</keyword>
<name>A0A2W7Q597_9BACT</name>
<dbReference type="AlphaFoldDB" id="A0A2W7Q597"/>
<keyword evidence="2" id="KW-0812">Transmembrane</keyword>
<evidence type="ECO:0000256" key="1">
    <source>
        <dbReference type="SAM" id="MobiDB-lite"/>
    </source>
</evidence>
<protein>
    <submittedName>
        <fullName evidence="3">Uncharacterized protein</fullName>
    </submittedName>
</protein>
<feature type="region of interest" description="Disordered" evidence="1">
    <location>
        <begin position="27"/>
        <end position="111"/>
    </location>
</feature>
<reference evidence="3 4" key="1">
    <citation type="submission" date="2018-06" db="EMBL/GenBank/DDBJ databases">
        <title>Genomic Encyclopedia of Archaeal and Bacterial Type Strains, Phase II (KMG-II): from individual species to whole genera.</title>
        <authorList>
            <person name="Goeker M."/>
        </authorList>
    </citation>
    <scope>NUCLEOTIDE SEQUENCE [LARGE SCALE GENOMIC DNA]</scope>
    <source>
        <strain evidence="3 4">DSM 6779</strain>
    </source>
</reference>
<feature type="transmembrane region" description="Helical" evidence="2">
    <location>
        <begin position="6"/>
        <end position="22"/>
    </location>
</feature>
<dbReference type="Proteomes" id="UP000249239">
    <property type="component" value="Unassembled WGS sequence"/>
</dbReference>
<evidence type="ECO:0000256" key="2">
    <source>
        <dbReference type="SAM" id="Phobius"/>
    </source>
</evidence>
<dbReference type="OrthoDB" id="1121696at2"/>
<keyword evidence="2" id="KW-1133">Transmembrane helix</keyword>
<feature type="compositionally biased region" description="Pro residues" evidence="1">
    <location>
        <begin position="64"/>
        <end position="74"/>
    </location>
</feature>
<sequence>MKNFGDYVYIIVMIIAIVASIIKQNKKKAQAGIPPTPRPDDDEAPTYADWFNDTEEEDEEPKPQATPQPAPTPSNTPRSFVRADYFTYDSPDQARPERATPSKALEVEEAQEGRLAVDKNIDIRQAVIYAEILRRPEF</sequence>
<proteinExistence type="predicted"/>
<evidence type="ECO:0000313" key="4">
    <source>
        <dbReference type="Proteomes" id="UP000249239"/>
    </source>
</evidence>
<gene>
    <name evidence="3" type="ORF">LX69_01693</name>
</gene>
<dbReference type="RefSeq" id="WP_111445389.1">
    <property type="nucleotide sequence ID" value="NZ_QKZK01000011.1"/>
</dbReference>
<accession>A0A2W7Q597</accession>
<organism evidence="3 4">
    <name type="scientific">Breznakibacter xylanolyticus</name>
    <dbReference type="NCBI Taxonomy" id="990"/>
    <lineage>
        <taxon>Bacteria</taxon>
        <taxon>Pseudomonadati</taxon>
        <taxon>Bacteroidota</taxon>
        <taxon>Bacteroidia</taxon>
        <taxon>Marinilabiliales</taxon>
        <taxon>Marinilabiliaceae</taxon>
        <taxon>Breznakibacter</taxon>
    </lineage>
</organism>
<keyword evidence="4" id="KW-1185">Reference proteome</keyword>
<comment type="caution">
    <text evidence="3">The sequence shown here is derived from an EMBL/GenBank/DDBJ whole genome shotgun (WGS) entry which is preliminary data.</text>
</comment>